<feature type="transmembrane region" description="Helical" evidence="2">
    <location>
        <begin position="205"/>
        <end position="233"/>
    </location>
</feature>
<dbReference type="GeneID" id="111106716"/>
<dbReference type="Proteomes" id="UP000694844">
    <property type="component" value="Chromosome 8"/>
</dbReference>
<dbReference type="RefSeq" id="XP_022297215.1">
    <property type="nucleotide sequence ID" value="XM_022441507.1"/>
</dbReference>
<proteinExistence type="predicted"/>
<keyword evidence="1" id="KW-0245">EGF-like domain</keyword>
<keyword evidence="2" id="KW-0812">Transmembrane</keyword>
<dbReference type="AlphaFoldDB" id="A0A8B8B1C4"/>
<organism evidence="4 5">
    <name type="scientific">Crassostrea virginica</name>
    <name type="common">Eastern oyster</name>
    <dbReference type="NCBI Taxonomy" id="6565"/>
    <lineage>
        <taxon>Eukaryota</taxon>
        <taxon>Metazoa</taxon>
        <taxon>Spiralia</taxon>
        <taxon>Lophotrochozoa</taxon>
        <taxon>Mollusca</taxon>
        <taxon>Bivalvia</taxon>
        <taxon>Autobranchia</taxon>
        <taxon>Pteriomorphia</taxon>
        <taxon>Ostreida</taxon>
        <taxon>Ostreoidea</taxon>
        <taxon>Ostreidae</taxon>
        <taxon>Crassostrea</taxon>
    </lineage>
</organism>
<dbReference type="PROSITE" id="PS51257">
    <property type="entry name" value="PROKAR_LIPOPROTEIN"/>
    <property type="match status" value="1"/>
</dbReference>
<evidence type="ECO:0000256" key="2">
    <source>
        <dbReference type="SAM" id="Phobius"/>
    </source>
</evidence>
<feature type="signal peptide" evidence="3">
    <location>
        <begin position="1"/>
        <end position="19"/>
    </location>
</feature>
<dbReference type="OrthoDB" id="10252017at2759"/>
<dbReference type="KEGG" id="cvn:111106716"/>
<dbReference type="InterPro" id="IPR042635">
    <property type="entry name" value="MEGF10/SREC1/2-like"/>
</dbReference>
<keyword evidence="2" id="KW-1133">Transmembrane helix</keyword>
<accession>A0A8B8B1C4</accession>
<name>A0A8B8B1C4_CRAVI</name>
<feature type="chain" id="PRO_5034204949" evidence="3">
    <location>
        <begin position="20"/>
        <end position="249"/>
    </location>
</feature>
<evidence type="ECO:0000256" key="1">
    <source>
        <dbReference type="ARBA" id="ARBA00022536"/>
    </source>
</evidence>
<reference evidence="5" key="1">
    <citation type="submission" date="2025-08" db="UniProtKB">
        <authorList>
            <consortium name="RefSeq"/>
        </authorList>
    </citation>
    <scope>IDENTIFICATION</scope>
    <source>
        <tissue evidence="5">Whole sample</tissue>
    </source>
</reference>
<sequence length="249" mass="26983">MKSVFYVFELLLCFHFILACGPGLYGDDCALPCPVNCLGKVCDVTDGTCGNCSDGWTGSYCDLSCPTGTYGRDCASVCKGYCKGGCNHVTGKCDSGCEPGWDIENCNVVCTKGRYGMDCKFKCGRCRDGMACHHVTGRCVSGCEPGFTGQNCNNDCPYGHYGDKCEKFCGEDARCNPVTGECCGCTDLKKLVSEKDETLDHKEEVVIGLSVPLGVSLIVNVILCLTTCYYYIIFKEECKGEKKGEQFLN</sequence>
<evidence type="ECO:0000313" key="5">
    <source>
        <dbReference type="RefSeq" id="XP_022297215.1"/>
    </source>
</evidence>
<dbReference type="PANTHER" id="PTHR24043:SF8">
    <property type="entry name" value="EGF-LIKE DOMAIN-CONTAINING PROTEIN"/>
    <property type="match status" value="1"/>
</dbReference>
<dbReference type="Gene3D" id="2.170.300.10">
    <property type="entry name" value="Tie2 ligand-binding domain superfamily"/>
    <property type="match status" value="1"/>
</dbReference>
<dbReference type="GO" id="GO:0005044">
    <property type="term" value="F:scavenger receptor activity"/>
    <property type="evidence" value="ECO:0007669"/>
    <property type="project" value="InterPro"/>
</dbReference>
<keyword evidence="3" id="KW-0732">Signal</keyword>
<keyword evidence="4" id="KW-1185">Reference proteome</keyword>
<evidence type="ECO:0000256" key="3">
    <source>
        <dbReference type="SAM" id="SignalP"/>
    </source>
</evidence>
<gene>
    <name evidence="5" type="primary">LOC111106716</name>
</gene>
<protein>
    <submittedName>
        <fullName evidence="5">Scavenger receptor class F member 2-like</fullName>
    </submittedName>
</protein>
<dbReference type="PANTHER" id="PTHR24043">
    <property type="entry name" value="SCAVENGER RECEPTOR CLASS F"/>
    <property type="match status" value="1"/>
</dbReference>
<keyword evidence="2" id="KW-0472">Membrane</keyword>
<evidence type="ECO:0000313" key="4">
    <source>
        <dbReference type="Proteomes" id="UP000694844"/>
    </source>
</evidence>